<keyword evidence="2" id="KW-1185">Reference proteome</keyword>
<reference evidence="1" key="1">
    <citation type="journal article" date="2019" name="bioRxiv">
        <title>The Genome of the Zebra Mussel, Dreissena polymorpha: A Resource for Invasive Species Research.</title>
        <authorList>
            <person name="McCartney M.A."/>
            <person name="Auch B."/>
            <person name="Kono T."/>
            <person name="Mallez S."/>
            <person name="Zhang Y."/>
            <person name="Obille A."/>
            <person name="Becker A."/>
            <person name="Abrahante J.E."/>
            <person name="Garbe J."/>
            <person name="Badalamenti J.P."/>
            <person name="Herman A."/>
            <person name="Mangelson H."/>
            <person name="Liachko I."/>
            <person name="Sullivan S."/>
            <person name="Sone E.D."/>
            <person name="Koren S."/>
            <person name="Silverstein K.A.T."/>
            <person name="Beckman K.B."/>
            <person name="Gohl D.M."/>
        </authorList>
    </citation>
    <scope>NUCLEOTIDE SEQUENCE</scope>
    <source>
        <strain evidence="1">Duluth1</strain>
        <tissue evidence="1">Whole animal</tissue>
    </source>
</reference>
<protein>
    <submittedName>
        <fullName evidence="1">Uncharacterized protein</fullName>
    </submittedName>
</protein>
<dbReference type="EMBL" id="JAIWYP010000003">
    <property type="protein sequence ID" value="KAH3848620.1"/>
    <property type="molecule type" value="Genomic_DNA"/>
</dbReference>
<organism evidence="1 2">
    <name type="scientific">Dreissena polymorpha</name>
    <name type="common">Zebra mussel</name>
    <name type="synonym">Mytilus polymorpha</name>
    <dbReference type="NCBI Taxonomy" id="45954"/>
    <lineage>
        <taxon>Eukaryota</taxon>
        <taxon>Metazoa</taxon>
        <taxon>Spiralia</taxon>
        <taxon>Lophotrochozoa</taxon>
        <taxon>Mollusca</taxon>
        <taxon>Bivalvia</taxon>
        <taxon>Autobranchia</taxon>
        <taxon>Heteroconchia</taxon>
        <taxon>Euheterodonta</taxon>
        <taxon>Imparidentia</taxon>
        <taxon>Neoheterodontei</taxon>
        <taxon>Myida</taxon>
        <taxon>Dreissenoidea</taxon>
        <taxon>Dreissenidae</taxon>
        <taxon>Dreissena</taxon>
    </lineage>
</organism>
<sequence length="93" mass="10782">MVEPVTRSKVKVTVTKVAFTQWLPVQRTAHMGGMHSVVPEKPEKSAQANQGQHFPLLQYFWFKESVLAKIQLRWRVLSLISLCNLHRLIRDNT</sequence>
<dbReference type="Proteomes" id="UP000828390">
    <property type="component" value="Unassembled WGS sequence"/>
</dbReference>
<name>A0A9D4KZ78_DREPO</name>
<dbReference type="AlphaFoldDB" id="A0A9D4KZ78"/>
<proteinExistence type="predicted"/>
<gene>
    <name evidence="1" type="ORF">DPMN_090999</name>
</gene>
<evidence type="ECO:0000313" key="2">
    <source>
        <dbReference type="Proteomes" id="UP000828390"/>
    </source>
</evidence>
<comment type="caution">
    <text evidence="1">The sequence shown here is derived from an EMBL/GenBank/DDBJ whole genome shotgun (WGS) entry which is preliminary data.</text>
</comment>
<evidence type="ECO:0000313" key="1">
    <source>
        <dbReference type="EMBL" id="KAH3848620.1"/>
    </source>
</evidence>
<accession>A0A9D4KZ78</accession>
<reference evidence="1" key="2">
    <citation type="submission" date="2020-11" db="EMBL/GenBank/DDBJ databases">
        <authorList>
            <person name="McCartney M.A."/>
            <person name="Auch B."/>
            <person name="Kono T."/>
            <person name="Mallez S."/>
            <person name="Becker A."/>
            <person name="Gohl D.M."/>
            <person name="Silverstein K.A.T."/>
            <person name="Koren S."/>
            <person name="Bechman K.B."/>
            <person name="Herman A."/>
            <person name="Abrahante J.E."/>
            <person name="Garbe J."/>
        </authorList>
    </citation>
    <scope>NUCLEOTIDE SEQUENCE</scope>
    <source>
        <strain evidence="1">Duluth1</strain>
        <tissue evidence="1">Whole animal</tissue>
    </source>
</reference>